<dbReference type="RefSeq" id="WP_076333736.1">
    <property type="nucleotide sequence ID" value="NZ_MRTJ01000016.1"/>
</dbReference>
<dbReference type="Proteomes" id="UP000187134">
    <property type="component" value="Unassembled WGS sequence"/>
</dbReference>
<proteinExistence type="predicted"/>
<gene>
    <name evidence="1" type="ORF">BK131_25625</name>
</gene>
<sequence length="164" mass="19258">MSAMNRFNSNPELYKQLMNMLKERRDTSPEIESSPEIELIDRLSIKPLTKENFLESLKIFMQIASVDSEHLIDKMTYGYRMLEFCTEYAETVTRKTSFSNIYNDGDHMKFASRSEYYITADKETKKKCDFLFQIFSIPCKVLSPKEFVENLTLKTKSKINPSNQ</sequence>
<protein>
    <submittedName>
        <fullName evidence="1">Uncharacterized protein</fullName>
    </submittedName>
</protein>
<dbReference type="AlphaFoldDB" id="A0A1R1BJD2"/>
<organism evidence="1 2">
    <name type="scientific">Paenibacillus amylolyticus</name>
    <dbReference type="NCBI Taxonomy" id="1451"/>
    <lineage>
        <taxon>Bacteria</taxon>
        <taxon>Bacillati</taxon>
        <taxon>Bacillota</taxon>
        <taxon>Bacilli</taxon>
        <taxon>Bacillales</taxon>
        <taxon>Paenibacillaceae</taxon>
        <taxon>Paenibacillus</taxon>
    </lineage>
</organism>
<evidence type="ECO:0000313" key="2">
    <source>
        <dbReference type="Proteomes" id="UP000187134"/>
    </source>
</evidence>
<dbReference type="EMBL" id="MRTJ01000016">
    <property type="protein sequence ID" value="OMF08726.1"/>
    <property type="molecule type" value="Genomic_DNA"/>
</dbReference>
<accession>A0A1R1BJD2</accession>
<evidence type="ECO:0000313" key="1">
    <source>
        <dbReference type="EMBL" id="OMF08726.1"/>
    </source>
</evidence>
<reference evidence="1 2" key="1">
    <citation type="submission" date="2016-11" db="EMBL/GenBank/DDBJ databases">
        <title>Paenibacillus species isolates.</title>
        <authorList>
            <person name="Beno S.M."/>
        </authorList>
    </citation>
    <scope>NUCLEOTIDE SEQUENCE [LARGE SCALE GENOMIC DNA]</scope>
    <source>
        <strain evidence="1 2">FSL H8-0246</strain>
    </source>
</reference>
<name>A0A1R1BJD2_PAEAM</name>
<comment type="caution">
    <text evidence="1">The sequence shown here is derived from an EMBL/GenBank/DDBJ whole genome shotgun (WGS) entry which is preliminary data.</text>
</comment>